<name>A0A6J4PZ22_9ACTN</name>
<dbReference type="EC" id="3.4.21.89" evidence="2"/>
<feature type="compositionally biased region" description="Basic and acidic residues" evidence="1">
    <location>
        <begin position="146"/>
        <end position="157"/>
    </location>
</feature>
<feature type="compositionally biased region" description="Basic residues" evidence="1">
    <location>
        <begin position="29"/>
        <end position="41"/>
    </location>
</feature>
<proteinExistence type="predicted"/>
<dbReference type="GO" id="GO:0009003">
    <property type="term" value="F:signal peptidase activity"/>
    <property type="evidence" value="ECO:0007669"/>
    <property type="project" value="UniProtKB-EC"/>
</dbReference>
<feature type="compositionally biased region" description="Basic and acidic residues" evidence="1">
    <location>
        <begin position="19"/>
        <end position="28"/>
    </location>
</feature>
<feature type="compositionally biased region" description="Basic residues" evidence="1">
    <location>
        <begin position="92"/>
        <end position="117"/>
    </location>
</feature>
<keyword evidence="2" id="KW-0378">Hydrolase</keyword>
<gene>
    <name evidence="2" type="ORF">AVDCRST_MAG22-3170</name>
</gene>
<accession>A0A6J4PZ22</accession>
<evidence type="ECO:0000256" key="1">
    <source>
        <dbReference type="SAM" id="MobiDB-lite"/>
    </source>
</evidence>
<feature type="non-terminal residue" evidence="2">
    <location>
        <position position="1"/>
    </location>
</feature>
<organism evidence="2">
    <name type="scientific">uncultured Rubrobacteraceae bacterium</name>
    <dbReference type="NCBI Taxonomy" id="349277"/>
    <lineage>
        <taxon>Bacteria</taxon>
        <taxon>Bacillati</taxon>
        <taxon>Actinomycetota</taxon>
        <taxon>Rubrobacteria</taxon>
        <taxon>Rubrobacterales</taxon>
        <taxon>Rubrobacteraceae</taxon>
        <taxon>environmental samples</taxon>
    </lineage>
</organism>
<reference evidence="2" key="1">
    <citation type="submission" date="2020-02" db="EMBL/GenBank/DDBJ databases">
        <authorList>
            <person name="Meier V. D."/>
        </authorList>
    </citation>
    <scope>NUCLEOTIDE SEQUENCE</scope>
    <source>
        <strain evidence="2">AVDCRST_MAG22</strain>
    </source>
</reference>
<feature type="compositionally biased region" description="Low complexity" evidence="1">
    <location>
        <begin position="176"/>
        <end position="188"/>
    </location>
</feature>
<feature type="non-terminal residue" evidence="2">
    <location>
        <position position="188"/>
    </location>
</feature>
<protein>
    <submittedName>
        <fullName evidence="2">Signal peptidase I</fullName>
        <ecNumber evidence="2">3.4.21.89</ecNumber>
    </submittedName>
</protein>
<evidence type="ECO:0000313" key="2">
    <source>
        <dbReference type="EMBL" id="CAA9429646.1"/>
    </source>
</evidence>
<sequence length="188" mass="21210">ERERPRRPAEGLSEGGTGDPRDPPDLLRARLRLRPPRRRSTLPHPHGEHGPDPDGQGPPPREQVRLPLHGTRARRHSPLRAPAAGREGPPNKARRGSPRRQARTARRQSLRKRRPPRRALPQARPLQAGPPEDLLLRPRNRPQRPLLHDGRQPDELARLPLLRTRPGGRRPRRSPRPLLAPGAGRCAV</sequence>
<dbReference type="AlphaFoldDB" id="A0A6J4PZ22"/>
<dbReference type="EMBL" id="CADCUV010000150">
    <property type="protein sequence ID" value="CAA9429646.1"/>
    <property type="molecule type" value="Genomic_DNA"/>
</dbReference>
<feature type="region of interest" description="Disordered" evidence="1">
    <location>
        <begin position="1"/>
        <end position="188"/>
    </location>
</feature>
<feature type="compositionally biased region" description="Basic residues" evidence="1">
    <location>
        <begin position="166"/>
        <end position="175"/>
    </location>
</feature>